<gene>
    <name evidence="2" type="primary">rbfA</name>
    <name evidence="2" type="ORF">CARN1_0754</name>
    <name evidence="3" type="ORF">CARN4_1455</name>
</gene>
<dbReference type="EMBL" id="CABL01000019">
    <property type="protein sequence ID" value="CBH76274.1"/>
    <property type="molecule type" value="Genomic_DNA"/>
</dbReference>
<dbReference type="InterPro" id="IPR020053">
    <property type="entry name" value="Ribosome-bd_factorA_CS"/>
</dbReference>
<dbReference type="EMBL" id="CABO01000056">
    <property type="protein sequence ID" value="CBI03294.1"/>
    <property type="molecule type" value="Genomic_DNA"/>
</dbReference>
<reference evidence="2" key="1">
    <citation type="submission" date="2009-10" db="EMBL/GenBank/DDBJ databases">
        <title>Diversity of trophic interactions inside an arsenic-rich microbial ecosystem.</title>
        <authorList>
            <person name="Bertin P.N."/>
            <person name="Heinrich-Salmeron A."/>
            <person name="Pelletier E."/>
            <person name="Goulhen-Chollet F."/>
            <person name="Arsene-Ploetze F."/>
            <person name="Gallien S."/>
            <person name="Calteau A."/>
            <person name="Vallenet D."/>
            <person name="Casiot C."/>
            <person name="Chane-Woon-Ming B."/>
            <person name="Giloteaux L."/>
            <person name="Barakat M."/>
            <person name="Bonnefoy V."/>
            <person name="Bruneel O."/>
            <person name="Chandler M."/>
            <person name="Cleiss J."/>
            <person name="Duran R."/>
            <person name="Elbaz-Poulichet F."/>
            <person name="Fonknechten N."/>
            <person name="Lauga B."/>
            <person name="Mornico D."/>
            <person name="Ortet P."/>
            <person name="Schaeffer C."/>
            <person name="Siguier P."/>
            <person name="Alexander Thil Smith A."/>
            <person name="Van Dorsselaer A."/>
            <person name="Weissenbach J."/>
            <person name="Medigue C."/>
            <person name="Le Paslier D."/>
        </authorList>
    </citation>
    <scope>NUCLEOTIDE SEQUENCE</scope>
</reference>
<dbReference type="InterPro" id="IPR023799">
    <property type="entry name" value="RbfA_dom_sf"/>
</dbReference>
<evidence type="ECO:0000313" key="2">
    <source>
        <dbReference type="EMBL" id="CBH76274.1"/>
    </source>
</evidence>
<dbReference type="GO" id="GO:0005829">
    <property type="term" value="C:cytosol"/>
    <property type="evidence" value="ECO:0007669"/>
    <property type="project" value="TreeGrafter"/>
</dbReference>
<dbReference type="HAMAP" id="MF_00003">
    <property type="entry name" value="RbfA"/>
    <property type="match status" value="1"/>
</dbReference>
<evidence type="ECO:0000313" key="3">
    <source>
        <dbReference type="EMBL" id="CBI03294.1"/>
    </source>
</evidence>
<dbReference type="NCBIfam" id="TIGR00082">
    <property type="entry name" value="rbfA"/>
    <property type="match status" value="1"/>
</dbReference>
<comment type="caution">
    <text evidence="2">The sequence shown here is derived from an EMBL/GenBank/DDBJ whole genome shotgun (WGS) entry which is preliminary data.</text>
</comment>
<evidence type="ECO:0000256" key="1">
    <source>
        <dbReference type="SAM" id="MobiDB-lite"/>
    </source>
</evidence>
<feature type="region of interest" description="Disordered" evidence="1">
    <location>
        <begin position="110"/>
        <end position="133"/>
    </location>
</feature>
<dbReference type="GO" id="GO:0006364">
    <property type="term" value="P:rRNA processing"/>
    <property type="evidence" value="ECO:0007669"/>
    <property type="project" value="InterPro"/>
</dbReference>
<dbReference type="InterPro" id="IPR015946">
    <property type="entry name" value="KH_dom-like_a/b"/>
</dbReference>
<name>E6PII4_9ZZZZ</name>
<dbReference type="AlphaFoldDB" id="E6PII4"/>
<dbReference type="PROSITE" id="PS01319">
    <property type="entry name" value="RBFA"/>
    <property type="match status" value="1"/>
</dbReference>
<protein>
    <submittedName>
        <fullName evidence="2">Ribosome-binding factor A</fullName>
    </submittedName>
</protein>
<sequence length="133" mass="15245">MKAQRLARIDHEIQRILGILITQELKDPRLGFTTVTRAEVTDDLRFCKVHVSVIGDRHAARQTLDALENAKGFLRGELGHRIDLRYTPELLFEEDRSVERAIELARTMREDAMRRAPAPPVEESQDARTNEDG</sequence>
<dbReference type="PANTHER" id="PTHR33515:SF1">
    <property type="entry name" value="RIBOSOME-BINDING FACTOR A, CHLOROPLASTIC-RELATED"/>
    <property type="match status" value="1"/>
</dbReference>
<dbReference type="Gene3D" id="3.30.300.20">
    <property type="match status" value="1"/>
</dbReference>
<dbReference type="SUPFAM" id="SSF89919">
    <property type="entry name" value="Ribosome-binding factor A, RbfA"/>
    <property type="match status" value="1"/>
</dbReference>
<dbReference type="InterPro" id="IPR000238">
    <property type="entry name" value="RbfA"/>
</dbReference>
<proteinExistence type="inferred from homology"/>
<dbReference type="GO" id="GO:0043024">
    <property type="term" value="F:ribosomal small subunit binding"/>
    <property type="evidence" value="ECO:0007669"/>
    <property type="project" value="TreeGrafter"/>
</dbReference>
<dbReference type="PANTHER" id="PTHR33515">
    <property type="entry name" value="RIBOSOME-BINDING FACTOR A, CHLOROPLASTIC-RELATED"/>
    <property type="match status" value="1"/>
</dbReference>
<accession>E6PII4</accession>
<dbReference type="Pfam" id="PF02033">
    <property type="entry name" value="RBFA"/>
    <property type="match status" value="1"/>
</dbReference>
<organism evidence="2">
    <name type="scientific">mine drainage metagenome</name>
    <dbReference type="NCBI Taxonomy" id="410659"/>
    <lineage>
        <taxon>unclassified sequences</taxon>
        <taxon>metagenomes</taxon>
        <taxon>ecological metagenomes</taxon>
    </lineage>
</organism>